<dbReference type="RefSeq" id="WP_148577098.1">
    <property type="nucleotide sequence ID" value="NZ_SDKK01000001.1"/>
</dbReference>
<dbReference type="EMBL" id="SDKK01000001">
    <property type="protein sequence ID" value="TYC62007.1"/>
    <property type="molecule type" value="Genomic_DNA"/>
</dbReference>
<keyword evidence="3" id="KW-1185">Reference proteome</keyword>
<gene>
    <name evidence="2" type="ORF">ETQ85_00095</name>
</gene>
<keyword evidence="1" id="KW-0472">Membrane</keyword>
<reference evidence="2 3" key="1">
    <citation type="submission" date="2019-01" db="EMBL/GenBank/DDBJ databases">
        <title>Zoogloea oleivorans genome sequencing and assembly.</title>
        <authorList>
            <person name="Tancsics A."/>
            <person name="Farkas M."/>
            <person name="Kriszt B."/>
            <person name="Maroti G."/>
            <person name="Horvath B."/>
        </authorList>
    </citation>
    <scope>NUCLEOTIDE SEQUENCE [LARGE SCALE GENOMIC DNA]</scope>
    <source>
        <strain evidence="2 3">Buc</strain>
    </source>
</reference>
<evidence type="ECO:0000313" key="2">
    <source>
        <dbReference type="EMBL" id="TYC62007.1"/>
    </source>
</evidence>
<protein>
    <submittedName>
        <fullName evidence="2">Uncharacterized protein</fullName>
    </submittedName>
</protein>
<dbReference type="AlphaFoldDB" id="A0A6C2D731"/>
<proteinExistence type="predicted"/>
<dbReference type="Proteomes" id="UP000389128">
    <property type="component" value="Unassembled WGS sequence"/>
</dbReference>
<name>A0A6C2D731_9RHOO</name>
<feature type="transmembrane region" description="Helical" evidence="1">
    <location>
        <begin position="15"/>
        <end position="35"/>
    </location>
</feature>
<keyword evidence="1" id="KW-1133">Transmembrane helix</keyword>
<keyword evidence="1" id="KW-0812">Transmembrane</keyword>
<sequence>MEKSTSSLPRLTPAFWGWAAVDMIGVFILALGAAYLMEDRASILAGFPANRMQAWICLGVGIATVFVSAIKMLVEVLHSASSSGKAANDSKFS</sequence>
<organism evidence="2 3">
    <name type="scientific">Zoogloea oleivorans</name>
    <dbReference type="NCBI Taxonomy" id="1552750"/>
    <lineage>
        <taxon>Bacteria</taxon>
        <taxon>Pseudomonadati</taxon>
        <taxon>Pseudomonadota</taxon>
        <taxon>Betaproteobacteria</taxon>
        <taxon>Rhodocyclales</taxon>
        <taxon>Zoogloeaceae</taxon>
        <taxon>Zoogloea</taxon>
    </lineage>
</organism>
<evidence type="ECO:0000256" key="1">
    <source>
        <dbReference type="SAM" id="Phobius"/>
    </source>
</evidence>
<dbReference type="OrthoDB" id="9181476at2"/>
<feature type="transmembrane region" description="Helical" evidence="1">
    <location>
        <begin position="55"/>
        <end position="74"/>
    </location>
</feature>
<comment type="caution">
    <text evidence="2">The sequence shown here is derived from an EMBL/GenBank/DDBJ whole genome shotgun (WGS) entry which is preliminary data.</text>
</comment>
<accession>A0A6C2D731</accession>
<evidence type="ECO:0000313" key="3">
    <source>
        <dbReference type="Proteomes" id="UP000389128"/>
    </source>
</evidence>